<proteinExistence type="predicted"/>
<evidence type="ECO:0000313" key="2">
    <source>
        <dbReference type="EMBL" id="KAK1938860.1"/>
    </source>
</evidence>
<keyword evidence="3" id="KW-1185">Reference proteome</keyword>
<accession>A0AAD9GHX6</accession>
<feature type="compositionally biased region" description="Polar residues" evidence="1">
    <location>
        <begin position="1"/>
        <end position="20"/>
    </location>
</feature>
<sequence length="59" mass="6907">MDQARSLSPTSTTSVMLQDASTDKIVTKRPRKKNKRPNKRFLWQEDLHLRFVAAIFDCE</sequence>
<gene>
    <name evidence="2" type="ORF">P3T76_008935</name>
</gene>
<protein>
    <submittedName>
        <fullName evidence="2">Uncharacterized protein</fullName>
    </submittedName>
</protein>
<feature type="compositionally biased region" description="Basic residues" evidence="1">
    <location>
        <begin position="27"/>
        <end position="38"/>
    </location>
</feature>
<feature type="region of interest" description="Disordered" evidence="1">
    <location>
        <begin position="1"/>
        <end position="38"/>
    </location>
</feature>
<comment type="caution">
    <text evidence="2">The sequence shown here is derived from an EMBL/GenBank/DDBJ whole genome shotgun (WGS) entry which is preliminary data.</text>
</comment>
<organism evidence="2 3">
    <name type="scientific">Phytophthora citrophthora</name>
    <dbReference type="NCBI Taxonomy" id="4793"/>
    <lineage>
        <taxon>Eukaryota</taxon>
        <taxon>Sar</taxon>
        <taxon>Stramenopiles</taxon>
        <taxon>Oomycota</taxon>
        <taxon>Peronosporomycetes</taxon>
        <taxon>Peronosporales</taxon>
        <taxon>Peronosporaceae</taxon>
        <taxon>Phytophthora</taxon>
    </lineage>
</organism>
<name>A0AAD9GHX6_9STRA</name>
<dbReference type="AlphaFoldDB" id="A0AAD9GHX6"/>
<dbReference type="Proteomes" id="UP001259832">
    <property type="component" value="Unassembled WGS sequence"/>
</dbReference>
<evidence type="ECO:0000256" key="1">
    <source>
        <dbReference type="SAM" id="MobiDB-lite"/>
    </source>
</evidence>
<dbReference type="EMBL" id="JASMQC010000017">
    <property type="protein sequence ID" value="KAK1938860.1"/>
    <property type="molecule type" value="Genomic_DNA"/>
</dbReference>
<reference evidence="2" key="1">
    <citation type="submission" date="2023-08" db="EMBL/GenBank/DDBJ databases">
        <title>Reference Genome Resource for the Citrus Pathogen Phytophthora citrophthora.</title>
        <authorList>
            <person name="Moller H."/>
            <person name="Coetzee B."/>
            <person name="Rose L.J."/>
            <person name="Van Niekerk J.M."/>
        </authorList>
    </citation>
    <scope>NUCLEOTIDE SEQUENCE</scope>
    <source>
        <strain evidence="2">STE-U-9442</strain>
    </source>
</reference>
<evidence type="ECO:0000313" key="3">
    <source>
        <dbReference type="Proteomes" id="UP001259832"/>
    </source>
</evidence>